<dbReference type="AlphaFoldDB" id="A0AAD9H1J4"/>
<reference evidence="3" key="1">
    <citation type="submission" date="2023-08" db="EMBL/GenBank/DDBJ databases">
        <title>Reference Genome Resource for the Citrus Pathogen Phytophthora citrophthora.</title>
        <authorList>
            <person name="Moller H."/>
            <person name="Coetzee B."/>
            <person name="Rose L.J."/>
            <person name="Van Niekerk J.M."/>
        </authorList>
    </citation>
    <scope>NUCLEOTIDE SEQUENCE</scope>
    <source>
        <strain evidence="3">STE-U-9442</strain>
    </source>
</reference>
<dbReference type="CDD" id="cd05325">
    <property type="entry name" value="carb_red_sniffer_like_SDR_c"/>
    <property type="match status" value="1"/>
</dbReference>
<gene>
    <name evidence="3" type="ORF">P3T76_000650</name>
</gene>
<dbReference type="InterPro" id="IPR002347">
    <property type="entry name" value="SDR_fam"/>
</dbReference>
<evidence type="ECO:0000313" key="3">
    <source>
        <dbReference type="EMBL" id="KAK1948360.1"/>
    </source>
</evidence>
<evidence type="ECO:0000256" key="1">
    <source>
        <dbReference type="ARBA" id="ARBA00022857"/>
    </source>
</evidence>
<keyword evidence="2" id="KW-0560">Oxidoreductase</keyword>
<dbReference type="SUPFAM" id="SSF51735">
    <property type="entry name" value="NAD(P)-binding Rossmann-fold domains"/>
    <property type="match status" value="1"/>
</dbReference>
<organism evidence="3 4">
    <name type="scientific">Phytophthora citrophthora</name>
    <dbReference type="NCBI Taxonomy" id="4793"/>
    <lineage>
        <taxon>Eukaryota</taxon>
        <taxon>Sar</taxon>
        <taxon>Stramenopiles</taxon>
        <taxon>Oomycota</taxon>
        <taxon>Peronosporomycetes</taxon>
        <taxon>Peronosporales</taxon>
        <taxon>Peronosporaceae</taxon>
        <taxon>Phytophthora</taxon>
    </lineage>
</organism>
<dbReference type="PANTHER" id="PTHR43544">
    <property type="entry name" value="SHORT-CHAIN DEHYDROGENASE/REDUCTASE"/>
    <property type="match status" value="1"/>
</dbReference>
<dbReference type="EMBL" id="JASMQC010000001">
    <property type="protein sequence ID" value="KAK1948360.1"/>
    <property type="molecule type" value="Genomic_DNA"/>
</dbReference>
<dbReference type="GO" id="GO:0005737">
    <property type="term" value="C:cytoplasm"/>
    <property type="evidence" value="ECO:0007669"/>
    <property type="project" value="TreeGrafter"/>
</dbReference>
<dbReference type="Proteomes" id="UP001259832">
    <property type="component" value="Unassembled WGS sequence"/>
</dbReference>
<evidence type="ECO:0000256" key="2">
    <source>
        <dbReference type="ARBA" id="ARBA00023002"/>
    </source>
</evidence>
<dbReference type="PANTHER" id="PTHR43544:SF7">
    <property type="entry name" value="NADB-LER2"/>
    <property type="match status" value="1"/>
</dbReference>
<evidence type="ECO:0000313" key="4">
    <source>
        <dbReference type="Proteomes" id="UP001259832"/>
    </source>
</evidence>
<keyword evidence="4" id="KW-1185">Reference proteome</keyword>
<dbReference type="GO" id="GO:0016491">
    <property type="term" value="F:oxidoreductase activity"/>
    <property type="evidence" value="ECO:0007669"/>
    <property type="project" value="UniProtKB-KW"/>
</dbReference>
<dbReference type="PRINTS" id="PR00081">
    <property type="entry name" value="GDHRDH"/>
</dbReference>
<proteinExistence type="predicted"/>
<dbReference type="InterPro" id="IPR051468">
    <property type="entry name" value="Fungal_SecMetab_SDRs"/>
</dbReference>
<protein>
    <submittedName>
        <fullName evidence="3">C-factor</fullName>
    </submittedName>
</protein>
<comment type="caution">
    <text evidence="3">The sequence shown here is derived from an EMBL/GenBank/DDBJ whole genome shotgun (WGS) entry which is preliminary data.</text>
</comment>
<keyword evidence="1" id="KW-0521">NADP</keyword>
<accession>A0AAD9H1J4</accession>
<sequence length="601" mass="66067">MKKTVLITGSTRGIGLSLAEHYTSAGWNVIGTTRANSNTDKLNALSPLKTVVLDVSDESSVLKAAIELEGVVIDLLINNAGIGYPTTFTTVTKEQMMHQYEVNVTGPFLVTRAFLPNLQLAVKAHGFASVLQVSSVVGSITNNTEENEWMFRGQYGYTASKAALNMVTRSLAMDLREHKIPVVCMNPGFVDTEMNNHMGHVKPGDTAKSMADIMAKVTPADSGKFYDADPTTPRCGSESDHENVVVQIAYWLCAAFHSTTFGCSATNLNTRCKFSYESAMVFANPGTPFLKPSNTPHHAARQLCAHCQLLLRVLLTVGSTPQREVEHVIEDRKQLVNAVGSNRISHRVKPGKRSSVAKDCQRLRDDISIHFQHRELVEWQRRLAVGQLFACDTFVLKLDATNVEGETDRLSTARVGHVHKLDLGSVVLQRVPFLDLGVVGDLAVRLIQQLVAVQNRRGDVVDVAGTKRLYKRVDGYVMDKHVVGLEGRDLLHLLDSCLKKTSVARDRRTDRVEPSHTAGEAHHGVRLGKDFTVHFEDGQLPQGQRGLHRSELLVVDALVLERDSSNVEGKAWGLCTAGSSEVREFNGREGAHLGQEISAVW</sequence>
<dbReference type="InterPro" id="IPR036291">
    <property type="entry name" value="NAD(P)-bd_dom_sf"/>
</dbReference>
<dbReference type="Gene3D" id="3.40.50.720">
    <property type="entry name" value="NAD(P)-binding Rossmann-like Domain"/>
    <property type="match status" value="1"/>
</dbReference>
<name>A0AAD9H1J4_9STRA</name>
<dbReference type="Pfam" id="PF00106">
    <property type="entry name" value="adh_short"/>
    <property type="match status" value="1"/>
</dbReference>
<dbReference type="PRINTS" id="PR00080">
    <property type="entry name" value="SDRFAMILY"/>
</dbReference>